<protein>
    <submittedName>
        <fullName evidence="8">Methyl-accepting chemotaxis protein</fullName>
    </submittedName>
</protein>
<dbReference type="eggNOG" id="COG0840">
    <property type="taxonomic scope" value="Bacteria"/>
</dbReference>
<dbReference type="PROSITE" id="PS50885">
    <property type="entry name" value="HAMP"/>
    <property type="match status" value="1"/>
</dbReference>
<dbReference type="CDD" id="cd11386">
    <property type="entry name" value="MCP_signal"/>
    <property type="match status" value="1"/>
</dbReference>
<evidence type="ECO:0000259" key="6">
    <source>
        <dbReference type="PROSITE" id="PS50111"/>
    </source>
</evidence>
<dbReference type="PANTHER" id="PTHR32089">
    <property type="entry name" value="METHYL-ACCEPTING CHEMOTAXIS PROTEIN MCPB"/>
    <property type="match status" value="1"/>
</dbReference>
<dbReference type="OrthoDB" id="2489132at2"/>
<comment type="subcellular location">
    <subcellularLocation>
        <location evidence="1">Membrane</location>
    </subcellularLocation>
</comment>
<evidence type="ECO:0000256" key="1">
    <source>
        <dbReference type="ARBA" id="ARBA00004370"/>
    </source>
</evidence>
<evidence type="ECO:0000313" key="8">
    <source>
        <dbReference type="EMBL" id="EWH10245.1"/>
    </source>
</evidence>
<dbReference type="Proteomes" id="UP000019276">
    <property type="component" value="Unassembled WGS sequence"/>
</dbReference>
<keyword evidence="5" id="KW-1133">Transmembrane helix</keyword>
<evidence type="ECO:0000259" key="7">
    <source>
        <dbReference type="PROSITE" id="PS50885"/>
    </source>
</evidence>
<accession>W7QY63</accession>
<keyword evidence="2 4" id="KW-0807">Transducer</keyword>
<dbReference type="GO" id="GO:0006935">
    <property type="term" value="P:chemotaxis"/>
    <property type="evidence" value="ECO:0007669"/>
    <property type="project" value="UniProtKB-ARBA"/>
</dbReference>
<dbReference type="Pfam" id="PF00015">
    <property type="entry name" value="MCPsignal"/>
    <property type="match status" value="1"/>
</dbReference>
<comment type="similarity">
    <text evidence="3">Belongs to the methyl-accepting chemotaxis (MCP) protein family.</text>
</comment>
<dbReference type="SMART" id="SM00283">
    <property type="entry name" value="MA"/>
    <property type="match status" value="1"/>
</dbReference>
<keyword evidence="9" id="KW-1185">Reference proteome</keyword>
<dbReference type="RefSeq" id="WP_051479758.1">
    <property type="nucleotide sequence ID" value="NZ_ARZY01000014.1"/>
</dbReference>
<feature type="transmembrane region" description="Helical" evidence="5">
    <location>
        <begin position="120"/>
        <end position="140"/>
    </location>
</feature>
<evidence type="ECO:0000256" key="4">
    <source>
        <dbReference type="PROSITE-ProRule" id="PRU00284"/>
    </source>
</evidence>
<dbReference type="EMBL" id="ARZY01000014">
    <property type="protein sequence ID" value="EWH10245.1"/>
    <property type="molecule type" value="Genomic_DNA"/>
</dbReference>
<name>W7QY63_9ALTE</name>
<keyword evidence="5" id="KW-0812">Transmembrane</keyword>
<reference evidence="8 9" key="1">
    <citation type="journal article" date="2014" name="Genome Announc.">
        <title>Draft Genome Sequence of the Agar-Degrading Bacterium Catenovulum sp. Strain DS-2, Isolated from Intestines of Haliotis diversicolor.</title>
        <authorList>
            <person name="Shan D."/>
            <person name="Li X."/>
            <person name="Gu Z."/>
            <person name="Wei G."/>
            <person name="Gao Z."/>
            <person name="Shao Z."/>
        </authorList>
    </citation>
    <scope>NUCLEOTIDE SEQUENCE [LARGE SCALE GENOMIC DNA]</scope>
    <source>
        <strain evidence="8 9">DS-2</strain>
    </source>
</reference>
<dbReference type="Pfam" id="PF00672">
    <property type="entry name" value="HAMP"/>
    <property type="match status" value="1"/>
</dbReference>
<sequence>MQIGYLINIPQQISDTNPVILASYTNTDRLLNKFKQHYNGDSRLVQQYESLLQDFHQKAKNFVNEMNGNADHVASRQTYVEFVDANAALLGFQSKFVTQGEQAAEQTKTDTQASIEQSNIIFYISLALATILSVGFILLISNGLIQNITKVGRAAHAMSQGNLTVQAQVKGSDEIAILGNELNSSISSMAAVISEVVNSSNVVTSNSKNVLNSTQEMESFTSDVTENTLQVVTAIEEMAVTSKDIAQNTTETAHAAENMANLADEGIKESDAAIARVNELVGSLENSASAVQRLQVETKNIEGILNVIRGISEQTNLLALNAAIEAARAGEQGRGFAVVADEVRTLAQRSSESVNEIEKLINQIAMVGEESSGKMQQSQQLVTTTKEQIASSFDKIRVILTHIDDINGKAQQIATAAEEQSLVAGQISENTHAVQELTEKSAELAGKTRAYSDEMDFVSQASIEKLSFFKV</sequence>
<evidence type="ECO:0000256" key="5">
    <source>
        <dbReference type="SAM" id="Phobius"/>
    </source>
</evidence>
<dbReference type="SUPFAM" id="SSF58104">
    <property type="entry name" value="Methyl-accepting chemotaxis protein (MCP) signaling domain"/>
    <property type="match status" value="1"/>
</dbReference>
<dbReference type="InterPro" id="IPR003660">
    <property type="entry name" value="HAMP_dom"/>
</dbReference>
<dbReference type="SMART" id="SM00304">
    <property type="entry name" value="HAMP"/>
    <property type="match status" value="1"/>
</dbReference>
<dbReference type="FunFam" id="1.10.287.950:FF:000001">
    <property type="entry name" value="Methyl-accepting chemotaxis sensory transducer"/>
    <property type="match status" value="1"/>
</dbReference>
<dbReference type="Gene3D" id="1.10.287.950">
    <property type="entry name" value="Methyl-accepting chemotaxis protein"/>
    <property type="match status" value="1"/>
</dbReference>
<dbReference type="STRING" id="1328313.DS2_09107"/>
<organism evidence="8 9">
    <name type="scientific">Catenovulum agarivorans DS-2</name>
    <dbReference type="NCBI Taxonomy" id="1328313"/>
    <lineage>
        <taxon>Bacteria</taxon>
        <taxon>Pseudomonadati</taxon>
        <taxon>Pseudomonadota</taxon>
        <taxon>Gammaproteobacteria</taxon>
        <taxon>Alteromonadales</taxon>
        <taxon>Alteromonadaceae</taxon>
        <taxon>Catenovulum</taxon>
    </lineage>
</organism>
<dbReference type="PANTHER" id="PTHR32089:SF120">
    <property type="entry name" value="METHYL-ACCEPTING CHEMOTAXIS PROTEIN TLPQ"/>
    <property type="match status" value="1"/>
</dbReference>
<dbReference type="GO" id="GO:0016020">
    <property type="term" value="C:membrane"/>
    <property type="evidence" value="ECO:0007669"/>
    <property type="project" value="UniProtKB-SubCell"/>
</dbReference>
<evidence type="ECO:0000313" key="9">
    <source>
        <dbReference type="Proteomes" id="UP000019276"/>
    </source>
</evidence>
<evidence type="ECO:0000256" key="2">
    <source>
        <dbReference type="ARBA" id="ARBA00023224"/>
    </source>
</evidence>
<dbReference type="CDD" id="cd06225">
    <property type="entry name" value="HAMP"/>
    <property type="match status" value="1"/>
</dbReference>
<keyword evidence="5" id="KW-0472">Membrane</keyword>
<dbReference type="AlphaFoldDB" id="W7QY63"/>
<gene>
    <name evidence="8" type="ORF">DS2_09107</name>
</gene>
<dbReference type="GO" id="GO:0007165">
    <property type="term" value="P:signal transduction"/>
    <property type="evidence" value="ECO:0007669"/>
    <property type="project" value="UniProtKB-KW"/>
</dbReference>
<feature type="domain" description="Methyl-accepting transducer" evidence="6">
    <location>
        <begin position="199"/>
        <end position="435"/>
    </location>
</feature>
<proteinExistence type="inferred from homology"/>
<dbReference type="PROSITE" id="PS50111">
    <property type="entry name" value="CHEMOTAXIS_TRANSDUC_2"/>
    <property type="match status" value="1"/>
</dbReference>
<evidence type="ECO:0000256" key="3">
    <source>
        <dbReference type="ARBA" id="ARBA00029447"/>
    </source>
</evidence>
<comment type="caution">
    <text evidence="8">The sequence shown here is derived from an EMBL/GenBank/DDBJ whole genome shotgun (WGS) entry which is preliminary data.</text>
</comment>
<dbReference type="InterPro" id="IPR004089">
    <property type="entry name" value="MCPsignal_dom"/>
</dbReference>
<feature type="domain" description="HAMP" evidence="7">
    <location>
        <begin position="142"/>
        <end position="194"/>
    </location>
</feature>
<dbReference type="Gene3D" id="6.10.340.10">
    <property type="match status" value="1"/>
</dbReference>